<dbReference type="EMBL" id="KJ494340">
    <property type="protein sequence ID" value="AJF34264.1"/>
    <property type="molecule type" value="Genomic_DNA"/>
</dbReference>
<dbReference type="AntiFam" id="ANF00035">
    <property type="entry name" value="Antisense to 23S rRNA"/>
</dbReference>
<accession>A0A0B5H5X8</accession>
<evidence type="ECO:0000313" key="1">
    <source>
        <dbReference type="EMBL" id="AJF34264.1"/>
    </source>
</evidence>
<name>A0A0B5H5X8_9MOLU</name>
<sequence length="213" mass="24441">MSHGPSIRYRKITKSDFRPCSTCKSCSQAPLCLYALQMISNHFEGTFERLRYSLGGDRPSQTAHQTLSLTLHMCRLETKNNKGGIPRTTPEKLAFFSHSFPPILYILFPISILSCSKAPWGLFVLSRVTGIFTGNLISPRLLLRQRPNRYAFRAGRNLPDKEFRYLRTVIVTAAVYWDFNSMLRCLTSPFNLPAPGRHQPLYITLRFSRDLCF</sequence>
<dbReference type="AntiFam" id="ANF00025">
    <property type="entry name" value="Antisense to 23S rRNA"/>
</dbReference>
<protein>
    <submittedName>
        <fullName evidence="1">Uncharacterized protein</fullName>
    </submittedName>
</protein>
<dbReference type="AlphaFoldDB" id="A0A0B5H5X8"/>
<organism evidence="1">
    <name type="scientific">'Primula acaulis' yellows phytoplasma</name>
    <dbReference type="NCBI Taxonomy" id="1497611"/>
    <lineage>
        <taxon>Bacteria</taxon>
        <taxon>Bacillati</taxon>
        <taxon>Mycoplasmatota</taxon>
        <taxon>Mollicutes</taxon>
        <taxon>Acholeplasmatales</taxon>
        <taxon>Acholeplasmataceae</taxon>
        <taxon>Candidatus Phytoplasma</taxon>
        <taxon>16SrI (Aster yellows group)</taxon>
    </lineage>
</organism>
<reference evidence="1" key="1">
    <citation type="submission" date="2015-01" db="EMBL/GenBank/DDBJ databases">
        <title>Molecular characterization of phytoplasmas associated with virescence of Primula acaulis.</title>
        <authorList>
            <person name="Podrabska K."/>
            <person name="Franova J."/>
        </authorList>
    </citation>
    <scope>NUCLEOTIDE SEQUENCE</scope>
    <source>
        <strain evidence="1">14/2012</strain>
    </source>
</reference>
<proteinExistence type="predicted"/>